<evidence type="ECO:0000313" key="7">
    <source>
        <dbReference type="EMBL" id="CAH2078402.1"/>
    </source>
</evidence>
<evidence type="ECO:0000256" key="5">
    <source>
        <dbReference type="RuleBase" id="RU004020"/>
    </source>
</evidence>
<comment type="similarity">
    <text evidence="5">Belongs to the HSF family.</text>
</comment>
<dbReference type="SUPFAM" id="SSF46785">
    <property type="entry name" value="Winged helix' DNA-binding domain"/>
    <property type="match status" value="1"/>
</dbReference>
<evidence type="ECO:0000259" key="6">
    <source>
        <dbReference type="SMART" id="SM00415"/>
    </source>
</evidence>
<gene>
    <name evidence="7" type="ORF">TAV2_LOCUS22857</name>
</gene>
<evidence type="ECO:0000256" key="2">
    <source>
        <dbReference type="ARBA" id="ARBA00023016"/>
    </source>
</evidence>
<dbReference type="PANTHER" id="PTHR10015">
    <property type="entry name" value="HEAT SHOCK TRANSCRIPTION FACTOR"/>
    <property type="match status" value="1"/>
</dbReference>
<organism evidence="7 8">
    <name type="scientific">Thlaspi arvense</name>
    <name type="common">Field penny-cress</name>
    <dbReference type="NCBI Taxonomy" id="13288"/>
    <lineage>
        <taxon>Eukaryota</taxon>
        <taxon>Viridiplantae</taxon>
        <taxon>Streptophyta</taxon>
        <taxon>Embryophyta</taxon>
        <taxon>Tracheophyta</taxon>
        <taxon>Spermatophyta</taxon>
        <taxon>Magnoliopsida</taxon>
        <taxon>eudicotyledons</taxon>
        <taxon>Gunneridae</taxon>
        <taxon>Pentapetalae</taxon>
        <taxon>rosids</taxon>
        <taxon>malvids</taxon>
        <taxon>Brassicales</taxon>
        <taxon>Brassicaceae</taxon>
        <taxon>Thlaspideae</taxon>
        <taxon>Thlaspi</taxon>
    </lineage>
</organism>
<dbReference type="EMBL" id="OU466863">
    <property type="protein sequence ID" value="CAH2078402.1"/>
    <property type="molecule type" value="Genomic_DNA"/>
</dbReference>
<evidence type="ECO:0000256" key="1">
    <source>
        <dbReference type="ARBA" id="ARBA00004123"/>
    </source>
</evidence>
<name>A0AAU9T7I6_THLAR</name>
<proteinExistence type="inferred from homology"/>
<dbReference type="GO" id="GO:0000978">
    <property type="term" value="F:RNA polymerase II cis-regulatory region sequence-specific DNA binding"/>
    <property type="evidence" value="ECO:0007669"/>
    <property type="project" value="TreeGrafter"/>
</dbReference>
<dbReference type="Pfam" id="PF00447">
    <property type="entry name" value="HSF_DNA-bind"/>
    <property type="match status" value="1"/>
</dbReference>
<keyword evidence="8" id="KW-1185">Reference proteome</keyword>
<comment type="subcellular location">
    <subcellularLocation>
        <location evidence="1">Nucleus</location>
    </subcellularLocation>
</comment>
<dbReference type="GO" id="GO:0034605">
    <property type="term" value="P:cellular response to heat"/>
    <property type="evidence" value="ECO:0007669"/>
    <property type="project" value="TreeGrafter"/>
</dbReference>
<dbReference type="PANTHER" id="PTHR10015:SF374">
    <property type="entry name" value="HSF-TYPE DNA-BINDING DOMAIN-CONTAINING PROTEIN"/>
    <property type="match status" value="1"/>
</dbReference>
<dbReference type="Gene3D" id="1.10.10.10">
    <property type="entry name" value="Winged helix-like DNA-binding domain superfamily/Winged helix DNA-binding domain"/>
    <property type="match status" value="1"/>
</dbReference>
<keyword evidence="2" id="KW-0346">Stress response</keyword>
<sequence>MVIKFPEGLQPFFEGLYNAVDDPSSGSIISWSWNNKSFIIWDYREFESQILSRCGLIRCNDFLGFLYELRRWGFKRARGSPHRFEFEHRDYFKKGRPDLLKRIQNKAVATSRLKFLGKDGREKELADELHHLRI</sequence>
<dbReference type="GO" id="GO:0003700">
    <property type="term" value="F:DNA-binding transcription factor activity"/>
    <property type="evidence" value="ECO:0007669"/>
    <property type="project" value="InterPro"/>
</dbReference>
<dbReference type="InterPro" id="IPR036390">
    <property type="entry name" value="WH_DNA-bd_sf"/>
</dbReference>
<reference evidence="7 8" key="1">
    <citation type="submission" date="2022-03" db="EMBL/GenBank/DDBJ databases">
        <authorList>
            <person name="Nunn A."/>
            <person name="Chopra R."/>
            <person name="Nunn A."/>
            <person name="Contreras Garrido A."/>
        </authorList>
    </citation>
    <scope>NUCLEOTIDE SEQUENCE [LARGE SCALE GENOMIC DNA]</scope>
</reference>
<protein>
    <recommendedName>
        <fullName evidence="6">HSF-type DNA-binding domain-containing protein</fullName>
    </recommendedName>
</protein>
<dbReference type="InterPro" id="IPR036388">
    <property type="entry name" value="WH-like_DNA-bd_sf"/>
</dbReference>
<accession>A0AAU9T7I6</accession>
<evidence type="ECO:0000313" key="8">
    <source>
        <dbReference type="Proteomes" id="UP000836841"/>
    </source>
</evidence>
<keyword evidence="4" id="KW-0539">Nucleus</keyword>
<keyword evidence="3" id="KW-0238">DNA-binding</keyword>
<dbReference type="SMART" id="SM00415">
    <property type="entry name" value="HSF"/>
    <property type="match status" value="1"/>
</dbReference>
<evidence type="ECO:0000256" key="3">
    <source>
        <dbReference type="ARBA" id="ARBA00023125"/>
    </source>
</evidence>
<dbReference type="Proteomes" id="UP000836841">
    <property type="component" value="Chromosome 7"/>
</dbReference>
<feature type="domain" description="HSF-type DNA-binding" evidence="6">
    <location>
        <begin position="8"/>
        <end position="106"/>
    </location>
</feature>
<dbReference type="GO" id="GO:0005634">
    <property type="term" value="C:nucleus"/>
    <property type="evidence" value="ECO:0007669"/>
    <property type="project" value="UniProtKB-SubCell"/>
</dbReference>
<evidence type="ECO:0000256" key="4">
    <source>
        <dbReference type="ARBA" id="ARBA00023242"/>
    </source>
</evidence>
<dbReference type="GO" id="GO:0006357">
    <property type="term" value="P:regulation of transcription by RNA polymerase II"/>
    <property type="evidence" value="ECO:0007669"/>
    <property type="project" value="TreeGrafter"/>
</dbReference>
<dbReference type="InterPro" id="IPR000232">
    <property type="entry name" value="HSF_DNA-bd"/>
</dbReference>
<dbReference type="AlphaFoldDB" id="A0AAU9T7I6"/>